<dbReference type="EMBL" id="CYGV01000174">
    <property type="protein sequence ID" value="CUA67650.1"/>
    <property type="molecule type" value="Genomic_DNA"/>
</dbReference>
<gene>
    <name evidence="1" type="ORF">RSOLAG22IIIB_13497</name>
</gene>
<accession>A0A0K6FMZ7</accession>
<evidence type="ECO:0000313" key="2">
    <source>
        <dbReference type="Proteomes" id="UP000044841"/>
    </source>
</evidence>
<proteinExistence type="predicted"/>
<reference evidence="1 2" key="1">
    <citation type="submission" date="2015-07" db="EMBL/GenBank/DDBJ databases">
        <authorList>
            <person name="Noorani M."/>
        </authorList>
    </citation>
    <scope>NUCLEOTIDE SEQUENCE [LARGE SCALE GENOMIC DNA]</scope>
    <source>
        <strain evidence="1">BBA 69670</strain>
    </source>
</reference>
<dbReference type="Proteomes" id="UP000044841">
    <property type="component" value="Unassembled WGS sequence"/>
</dbReference>
<evidence type="ECO:0000313" key="1">
    <source>
        <dbReference type="EMBL" id="CUA67650.1"/>
    </source>
</evidence>
<protein>
    <submittedName>
        <fullName evidence="1">Uncharacterized protein</fullName>
    </submittedName>
</protein>
<keyword evidence="2" id="KW-1185">Reference proteome</keyword>
<name>A0A0K6FMZ7_9AGAM</name>
<sequence>MDETCTSLGRVCGRVKSRLPSNGYRPWRTSTCLATWLKACMNITSASLFPTKVLVADKVEVWPEELGRGVYNQIIDDLRDRISR</sequence>
<organism evidence="1 2">
    <name type="scientific">Rhizoctonia solani</name>
    <dbReference type="NCBI Taxonomy" id="456999"/>
    <lineage>
        <taxon>Eukaryota</taxon>
        <taxon>Fungi</taxon>
        <taxon>Dikarya</taxon>
        <taxon>Basidiomycota</taxon>
        <taxon>Agaricomycotina</taxon>
        <taxon>Agaricomycetes</taxon>
        <taxon>Cantharellales</taxon>
        <taxon>Ceratobasidiaceae</taxon>
        <taxon>Rhizoctonia</taxon>
    </lineage>
</organism>
<dbReference type="AlphaFoldDB" id="A0A0K6FMZ7"/>